<dbReference type="PROSITE" id="PS00092">
    <property type="entry name" value="N6_MTASE"/>
    <property type="match status" value="1"/>
</dbReference>
<proteinExistence type="inferred from homology"/>
<dbReference type="RefSeq" id="WP_029830763.1">
    <property type="nucleotide sequence ID" value="NZ_CP064041.1"/>
</dbReference>
<reference evidence="5" key="1">
    <citation type="submission" date="2020-09" db="EMBL/GenBank/DDBJ databases">
        <title>Genome sequence of Vibrio parahaemolyticus isolates.</title>
        <authorList>
            <person name="Hammerl J.A."/>
            <person name="Strauch E."/>
        </authorList>
    </citation>
    <scope>NUCLEOTIDE SEQUENCE</scope>
    <source>
        <strain evidence="5">17-VB00146</strain>
    </source>
</reference>
<accession>A0A9Q3UHZ6</accession>
<gene>
    <name evidence="5" type="ORF">IB292_24190</name>
</gene>
<evidence type="ECO:0000313" key="5">
    <source>
        <dbReference type="EMBL" id="MCC3808118.1"/>
    </source>
</evidence>
<dbReference type="InterPro" id="IPR002941">
    <property type="entry name" value="DNA_methylase_N4/N6"/>
</dbReference>
<keyword evidence="2" id="KW-0489">Methyltransferase</keyword>
<dbReference type="AlphaFoldDB" id="A0A9Q3UHZ6"/>
<dbReference type="Proteomes" id="UP000726777">
    <property type="component" value="Unassembled WGS sequence"/>
</dbReference>
<dbReference type="GO" id="GO:0008170">
    <property type="term" value="F:N-methyltransferase activity"/>
    <property type="evidence" value="ECO:0007669"/>
    <property type="project" value="InterPro"/>
</dbReference>
<evidence type="ECO:0000256" key="3">
    <source>
        <dbReference type="ARBA" id="ARBA00022679"/>
    </source>
</evidence>
<organism evidence="5 6">
    <name type="scientific">Vibrio parahaemolyticus</name>
    <dbReference type="NCBI Taxonomy" id="670"/>
    <lineage>
        <taxon>Bacteria</taxon>
        <taxon>Pseudomonadati</taxon>
        <taxon>Pseudomonadota</taxon>
        <taxon>Gammaproteobacteria</taxon>
        <taxon>Vibrionales</taxon>
        <taxon>Vibrionaceae</taxon>
        <taxon>Vibrio</taxon>
    </lineage>
</organism>
<feature type="domain" description="DNA methylase N-4/N-6" evidence="4">
    <location>
        <begin position="162"/>
        <end position="516"/>
    </location>
</feature>
<dbReference type="Gene3D" id="3.40.50.150">
    <property type="entry name" value="Vaccinia Virus protein VP39"/>
    <property type="match status" value="1"/>
</dbReference>
<dbReference type="GO" id="GO:0003677">
    <property type="term" value="F:DNA binding"/>
    <property type="evidence" value="ECO:0007669"/>
    <property type="project" value="InterPro"/>
</dbReference>
<dbReference type="PRINTS" id="PR00508">
    <property type="entry name" value="S21N4MTFRASE"/>
</dbReference>
<comment type="similarity">
    <text evidence="1">Belongs to the N(4)/N(6)-methyltransferase family.</text>
</comment>
<dbReference type="InterPro" id="IPR029063">
    <property type="entry name" value="SAM-dependent_MTases_sf"/>
</dbReference>
<dbReference type="Pfam" id="PF01555">
    <property type="entry name" value="N6_N4_Mtase"/>
    <property type="match status" value="1"/>
</dbReference>
<dbReference type="EMBL" id="JACVHL010000038">
    <property type="protein sequence ID" value="MCC3808118.1"/>
    <property type="molecule type" value="Genomic_DNA"/>
</dbReference>
<name>A0A9Q3UHZ6_VIBPH</name>
<dbReference type="InterPro" id="IPR001091">
    <property type="entry name" value="RM_Methyltransferase"/>
</dbReference>
<evidence type="ECO:0000256" key="2">
    <source>
        <dbReference type="ARBA" id="ARBA00022603"/>
    </source>
</evidence>
<dbReference type="SUPFAM" id="SSF53335">
    <property type="entry name" value="S-adenosyl-L-methionine-dependent methyltransferases"/>
    <property type="match status" value="1"/>
</dbReference>
<comment type="caution">
    <text evidence="5">The sequence shown here is derived from an EMBL/GenBank/DDBJ whole genome shotgun (WGS) entry which is preliminary data.</text>
</comment>
<dbReference type="InterPro" id="IPR002052">
    <property type="entry name" value="DNA_methylase_N6_adenine_CS"/>
</dbReference>
<evidence type="ECO:0000313" key="6">
    <source>
        <dbReference type="Proteomes" id="UP000726777"/>
    </source>
</evidence>
<protein>
    <submittedName>
        <fullName evidence="5">Site-specific DNA-methyltransferase</fullName>
    </submittedName>
</protein>
<dbReference type="GO" id="GO:0032259">
    <property type="term" value="P:methylation"/>
    <property type="evidence" value="ECO:0007669"/>
    <property type="project" value="UniProtKB-KW"/>
</dbReference>
<keyword evidence="3" id="KW-0808">Transferase</keyword>
<sequence>MSRLTDLIAQAKAKDPLMGADLEREFKALSSRRSFGLNFERHRPESVELPQRPVRKGDKVHVLPPRGETSKGDQRIWIVKRFEVVEGKKTAYLVERDAVEPEMKLVDVSDLVVVAEFRDKIYPGLVSTGKVENGGDKPFHSVINGENYHALKALTFTHRGKVDAIYIDPPYNTGAKDWKYNNDYVESEDLYRHSKWLAFIERRLKIAKELLNPKDSVLIVSIDEKEYLRLGLLLEQVFPEGSIQMVTSVINRAGSQRVGSFSRVEEYIFYVFFGNSFVTPWTSTMLDDEGVQESSRTKMPTVWFTAVRRGTPSALREARPNLFYPVYIDADSGKLVSVGDPIGKNVDRNSITHPDGVIAIWPVHSDGTEQTWRFSAEGMREKLKAGTARLGKRDIKTGLRPITYLQPGTLKNISDGIFIVTGRTEEGALELGMAEGAAKSVAPRTVWNKTSHFARDHGSTLLKNILGEKRFDFPKSLYAVEDTLRFVVSHKPNAIVLDFFAGSGTTAHAVMRLNRQDGGRRQCISVTNNEVSAEEQKNLKSKGLRAGDLEWEAFGICEYVTKPRIKSAITGKTHKGTLIKGDYKFTDQFPICDGFEENAEFFTLTYETPISINHNLAFSKVAPLLWMRAGSKGRKIESIPVDGWDIAETYGVISDLDRSLEFCSKVALSKTLKIVYIVTNDDRRFQSVVRNLPQSVEAVRLYESYLNNFQFTNGE</sequence>
<evidence type="ECO:0000259" key="4">
    <source>
        <dbReference type="Pfam" id="PF01555"/>
    </source>
</evidence>
<evidence type="ECO:0000256" key="1">
    <source>
        <dbReference type="ARBA" id="ARBA00006594"/>
    </source>
</evidence>